<dbReference type="RefSeq" id="WP_084427693.1">
    <property type="nucleotide sequence ID" value="NZ_FWXV01000002.1"/>
</dbReference>
<feature type="compositionally biased region" description="Polar residues" evidence="1">
    <location>
        <begin position="381"/>
        <end position="393"/>
    </location>
</feature>
<organism evidence="2 3">
    <name type="scientific">Kibdelosporangium aridum</name>
    <dbReference type="NCBI Taxonomy" id="2030"/>
    <lineage>
        <taxon>Bacteria</taxon>
        <taxon>Bacillati</taxon>
        <taxon>Actinomycetota</taxon>
        <taxon>Actinomycetes</taxon>
        <taxon>Pseudonocardiales</taxon>
        <taxon>Pseudonocardiaceae</taxon>
        <taxon>Kibdelosporangium</taxon>
    </lineage>
</organism>
<evidence type="ECO:0000313" key="2">
    <source>
        <dbReference type="EMBL" id="SMC99334.1"/>
    </source>
</evidence>
<accession>A0A1Y5XJQ3</accession>
<protein>
    <submittedName>
        <fullName evidence="2">Uncharacterized protein</fullName>
    </submittedName>
</protein>
<dbReference type="AlphaFoldDB" id="A0A1Y5XJQ3"/>
<sequence length="436" mass="47166">MTQVADRVALPIRVHDLLLGLAGRLDDDALTDARELLASAELDRSLELIAGCLVAGRIPLSPVERRDLDAMFAEANCDTTLIQQLKVDDGRARPPVHKFHPGLVDSQIGGAEAGVSEAVHRILEVLPDVRALWCVWRTTPAGAVAGPVPHRIVLVEIGPRGFPPATAYRIEHALRRAGIRAAVEVLRDNSPLTEYHRQGMQQARRVSFEGAPEEPASEVPRTWGQQRDSWKEDVPSAPVPLPVPVPVPAPVEDQPATSSWIPEMDSPSTTPAKAPKPSPKETTNVLDPVIDPVVDAAPEPPARPERPNFDQPALRQASPVVDEPEPAGKPKKPAPAPSPTSLSPTSLSSKDTFEDSDLNDQERDLLRQLQEELAKREQAEAASSNKKLSWQTDKSSRHSDPEPKWQTPSTVTPRIINGVPPTAGGSAEPPRFPPGA</sequence>
<gene>
    <name evidence="2" type="ORF">SAMN05661093_03665</name>
</gene>
<feature type="compositionally biased region" description="Low complexity" evidence="1">
    <location>
        <begin position="287"/>
        <end position="297"/>
    </location>
</feature>
<keyword evidence="3" id="KW-1185">Reference proteome</keyword>
<evidence type="ECO:0000313" key="3">
    <source>
        <dbReference type="Proteomes" id="UP000192674"/>
    </source>
</evidence>
<feature type="compositionally biased region" description="Pro residues" evidence="1">
    <location>
        <begin position="237"/>
        <end position="249"/>
    </location>
</feature>
<name>A0A1Y5XJQ3_KIBAR</name>
<feature type="compositionally biased region" description="Low complexity" evidence="1">
    <location>
        <begin position="339"/>
        <end position="350"/>
    </location>
</feature>
<feature type="compositionally biased region" description="Low complexity" evidence="1">
    <location>
        <begin position="266"/>
        <end position="275"/>
    </location>
</feature>
<reference evidence="2 3" key="1">
    <citation type="submission" date="2017-04" db="EMBL/GenBank/DDBJ databases">
        <authorList>
            <person name="Afonso C.L."/>
            <person name="Miller P.J."/>
            <person name="Scott M.A."/>
            <person name="Spackman E."/>
            <person name="Goraichik I."/>
            <person name="Dimitrov K.M."/>
            <person name="Suarez D.L."/>
            <person name="Swayne D.E."/>
        </authorList>
    </citation>
    <scope>NUCLEOTIDE SEQUENCE [LARGE SCALE GENOMIC DNA]</scope>
    <source>
        <strain evidence="2 3">DSM 43828</strain>
    </source>
</reference>
<feature type="compositionally biased region" description="Basic and acidic residues" evidence="1">
    <location>
        <begin position="360"/>
        <end position="379"/>
    </location>
</feature>
<dbReference type="OrthoDB" id="5168860at2"/>
<dbReference type="EMBL" id="FWXV01000002">
    <property type="protein sequence ID" value="SMC99334.1"/>
    <property type="molecule type" value="Genomic_DNA"/>
</dbReference>
<feature type="region of interest" description="Disordered" evidence="1">
    <location>
        <begin position="197"/>
        <end position="436"/>
    </location>
</feature>
<feature type="compositionally biased region" description="Basic and acidic residues" evidence="1">
    <location>
        <begin position="394"/>
        <end position="403"/>
    </location>
</feature>
<evidence type="ECO:0000256" key="1">
    <source>
        <dbReference type="SAM" id="MobiDB-lite"/>
    </source>
</evidence>
<proteinExistence type="predicted"/>
<dbReference type="Proteomes" id="UP000192674">
    <property type="component" value="Unassembled WGS sequence"/>
</dbReference>